<sequence length="1234" mass="134481">MADKSTMGDSSDSDEFYDAEEFTPVKGSKRSSVCKTSPKPSDNTDSKDKERISSVNQNESVPSSSVAPISDMSEADQTSITHAVQDRRRFQELRRCMQAEDEDEGLPDAGSLDHHTFTLEQPFKIVAHDTMSLQSMTSLGRIGRILSGASESHPNIRESAPAQAQVSREPSTLSEEAILTDRNQTGLAMAEPDVIASTKANSLKHLGSGGSAIVAMCGAEPRPASVASGPVAPPRRKKRNKLHGSQSLSTTDGDNLSICTNDTDDYRLMTSARKPERPEKPPPLDALLTENPLSSSLSQSQSAALPSPASTIESLTREFQDSLELSNSKYEKSSTMSSNRSTRHSTERSAASSRSSTGKSVRGHPADVNEPPTADYLCGISTMSSNRSTRHSTERSAASSRSSTGKSVRGQPADVNEPPTDDCIYSVISTLSSNRSTRHSTERSAASSPSSTSKSVRGQPADVNDPPTADCIYSVISTLSSNRSTRHSTERSAASSRSSTSKSVRGQPADVNDPPTASSRSSTGKSVRGQPLDVNEPPTGAHVVRPADDDRLRSGGSRTQSESRAVPTTGHSSLGSNGRRSACESGGPRRRSCGDESALAQALRGSPPRLTDTEILEQVTVLNLDTGERMPLSVAEHKLPQCINPLSLHIMRLTSEYIGRPNDDENTSPIVKPKTPWTQIRVRMRLGNLNRLRKSQSTTLTATDSDISLDIQNMETDEESESVCAGGAEDEAKEAKRESADRQTTAIKRKTEKLKRFFGTTVKKTVDAAKSLAQEVSHARHKEDVADIADDVRGEHNIKLKASNSHKGPYDFDGCVRHVQEMGSGHSGAVWCCKFSVCGRLLATAGQDKLLRVWVTRDAHHMFQDMRTKYNAEQKSSPTPSQESLASLAAPPPAPDVPPAGPSAPFVPTPFCVYSGHTSDLLDVSWSKNYFILSSSMDKTVRLWHISRGECLCCFQHIDFVTAIVFHPRDDRYFLSGSLDGKLRLWNIPDKKVAVWNEVDGKTKLITAANFCQNGKFAVVGTYDGRCIFYTTDQLKYHTQIDVRSTRGKNSTGRKISGVEPMPNEDKILVTSNDSRIRLYDLRDLNLSCKYKGYVNVSSQIKASFSHDGKYIVSGSENQCIYIWKTYHDYSKFTSVRRDRNDFWEGIKAHNAVVTCAVFAPNPDYMIRMINEREEEAKAKDGTEKDEVKGAEGGMVASSQTGHVLVSADFNGCIKVFVHKAKPKHSSLPASALA</sequence>
<keyword evidence="3" id="KW-0677">Repeat</keyword>
<evidence type="ECO:0000313" key="6">
    <source>
        <dbReference type="EMBL" id="CAG9135596.1"/>
    </source>
</evidence>
<feature type="repeat" description="WD" evidence="4">
    <location>
        <begin position="823"/>
        <end position="854"/>
    </location>
</feature>
<feature type="compositionally biased region" description="Polar residues" evidence="5">
    <location>
        <begin position="162"/>
        <end position="173"/>
    </location>
</feature>
<comment type="caution">
    <text evidence="6">The sequence shown here is derived from an EMBL/GenBank/DDBJ whole genome shotgun (WGS) entry which is preliminary data.</text>
</comment>
<dbReference type="Pfam" id="PF00400">
    <property type="entry name" value="WD40"/>
    <property type="match status" value="4"/>
</dbReference>
<feature type="region of interest" description="Disordered" evidence="5">
    <location>
        <begin position="870"/>
        <end position="900"/>
    </location>
</feature>
<accession>A0A8S4G519</accession>
<feature type="compositionally biased region" description="Pro residues" evidence="5">
    <location>
        <begin position="890"/>
        <end position="900"/>
    </location>
</feature>
<dbReference type="PANTHER" id="PTHR14221:SF0">
    <property type="entry name" value="WD REPEAT-CONTAINING PROTEIN 44"/>
    <property type="match status" value="1"/>
</dbReference>
<dbReference type="InterPro" id="IPR036322">
    <property type="entry name" value="WD40_repeat_dom_sf"/>
</dbReference>
<dbReference type="EMBL" id="CAJHNJ030000108">
    <property type="protein sequence ID" value="CAG9135596.1"/>
    <property type="molecule type" value="Genomic_DNA"/>
</dbReference>
<reference evidence="6" key="1">
    <citation type="submission" date="2020-11" db="EMBL/GenBank/DDBJ databases">
        <authorList>
            <person name="Whiteford S."/>
        </authorList>
    </citation>
    <scope>NUCLEOTIDE SEQUENCE</scope>
</reference>
<evidence type="ECO:0000313" key="7">
    <source>
        <dbReference type="Proteomes" id="UP000653454"/>
    </source>
</evidence>
<feature type="compositionally biased region" description="Basic and acidic residues" evidence="5">
    <location>
        <begin position="273"/>
        <end position="282"/>
    </location>
</feature>
<feature type="repeat" description="WD" evidence="4">
    <location>
        <begin position="954"/>
        <end position="988"/>
    </location>
</feature>
<feature type="region of interest" description="Disordered" evidence="5">
    <location>
        <begin position="1"/>
        <end position="85"/>
    </location>
</feature>
<feature type="compositionally biased region" description="Low complexity" evidence="5">
    <location>
        <begin position="348"/>
        <end position="357"/>
    </location>
</feature>
<evidence type="ECO:0000256" key="3">
    <source>
        <dbReference type="ARBA" id="ARBA00022737"/>
    </source>
</evidence>
<feature type="compositionally biased region" description="Low complexity" evidence="5">
    <location>
        <begin position="491"/>
        <end position="505"/>
    </location>
</feature>
<feature type="compositionally biased region" description="Polar residues" evidence="5">
    <location>
        <begin position="569"/>
        <end position="579"/>
    </location>
</feature>
<dbReference type="Gene3D" id="2.130.10.10">
    <property type="entry name" value="YVTN repeat-like/Quinoprotein amine dehydrogenase"/>
    <property type="match status" value="1"/>
</dbReference>
<dbReference type="SUPFAM" id="SSF50978">
    <property type="entry name" value="WD40 repeat-like"/>
    <property type="match status" value="1"/>
</dbReference>
<feature type="region of interest" description="Disordered" evidence="5">
    <location>
        <begin position="150"/>
        <end position="173"/>
    </location>
</feature>
<dbReference type="AlphaFoldDB" id="A0A8S4G519"/>
<dbReference type="InterPro" id="IPR015943">
    <property type="entry name" value="WD40/YVTN_repeat-like_dom_sf"/>
</dbReference>
<keyword evidence="7" id="KW-1185">Reference proteome</keyword>
<dbReference type="FunFam" id="2.130.10.10:FF:000060">
    <property type="entry name" value="WD repeat-containing protein 44"/>
    <property type="match status" value="1"/>
</dbReference>
<feature type="compositionally biased region" description="Low complexity" evidence="5">
    <location>
        <begin position="395"/>
        <end position="404"/>
    </location>
</feature>
<feature type="compositionally biased region" description="Polar residues" evidence="5">
    <location>
        <begin position="326"/>
        <end position="339"/>
    </location>
</feature>
<feature type="region of interest" description="Disordered" evidence="5">
    <location>
        <begin position="222"/>
        <end position="311"/>
    </location>
</feature>
<dbReference type="PANTHER" id="PTHR14221">
    <property type="entry name" value="WD REPEAT DOMAIN 44"/>
    <property type="match status" value="1"/>
</dbReference>
<feature type="compositionally biased region" description="Polar residues" evidence="5">
    <location>
        <begin position="53"/>
        <end position="67"/>
    </location>
</feature>
<feature type="repeat" description="WD" evidence="4">
    <location>
        <begin position="914"/>
        <end position="954"/>
    </location>
</feature>
<dbReference type="PROSITE" id="PS50294">
    <property type="entry name" value="WD_REPEATS_REGION"/>
    <property type="match status" value="3"/>
</dbReference>
<feature type="compositionally biased region" description="Polar residues" evidence="5">
    <location>
        <begin position="515"/>
        <end position="525"/>
    </location>
</feature>
<keyword evidence="2 4" id="KW-0853">WD repeat</keyword>
<dbReference type="Proteomes" id="UP000653454">
    <property type="component" value="Unassembled WGS sequence"/>
</dbReference>
<evidence type="ECO:0000256" key="2">
    <source>
        <dbReference type="ARBA" id="ARBA00022574"/>
    </source>
</evidence>
<proteinExistence type="predicted"/>
<evidence type="ECO:0000256" key="4">
    <source>
        <dbReference type="PROSITE-ProRule" id="PRU00221"/>
    </source>
</evidence>
<dbReference type="InterPro" id="IPR040324">
    <property type="entry name" value="WDR44/Dgr2"/>
</dbReference>
<organism evidence="6 7">
    <name type="scientific">Plutella xylostella</name>
    <name type="common">Diamondback moth</name>
    <name type="synonym">Plutella maculipennis</name>
    <dbReference type="NCBI Taxonomy" id="51655"/>
    <lineage>
        <taxon>Eukaryota</taxon>
        <taxon>Metazoa</taxon>
        <taxon>Ecdysozoa</taxon>
        <taxon>Arthropoda</taxon>
        <taxon>Hexapoda</taxon>
        <taxon>Insecta</taxon>
        <taxon>Pterygota</taxon>
        <taxon>Neoptera</taxon>
        <taxon>Endopterygota</taxon>
        <taxon>Lepidoptera</taxon>
        <taxon>Glossata</taxon>
        <taxon>Ditrysia</taxon>
        <taxon>Yponomeutoidea</taxon>
        <taxon>Plutellidae</taxon>
        <taxon>Plutella</taxon>
    </lineage>
</organism>
<feature type="compositionally biased region" description="Basic and acidic residues" evidence="5">
    <location>
        <begin position="42"/>
        <end position="52"/>
    </location>
</feature>
<protein>
    <recommendedName>
        <fullName evidence="1">WD repeat-containing protein 44</fullName>
    </recommendedName>
</protein>
<name>A0A8S4G519_PLUXY</name>
<gene>
    <name evidence="6" type="ORF">PLXY2_LOCUS13863</name>
</gene>
<feature type="compositionally biased region" description="Low complexity" evidence="5">
    <location>
        <begin position="292"/>
        <end position="310"/>
    </location>
</feature>
<evidence type="ECO:0000256" key="5">
    <source>
        <dbReference type="SAM" id="MobiDB-lite"/>
    </source>
</evidence>
<evidence type="ECO:0000256" key="1">
    <source>
        <dbReference type="ARBA" id="ARBA00021207"/>
    </source>
</evidence>
<feature type="compositionally biased region" description="Polar residues" evidence="5">
    <location>
        <begin position="30"/>
        <end position="41"/>
    </location>
</feature>
<feature type="region of interest" description="Disordered" evidence="5">
    <location>
        <begin position="326"/>
        <end position="596"/>
    </location>
</feature>
<feature type="compositionally biased region" description="Acidic residues" evidence="5">
    <location>
        <begin position="11"/>
        <end position="21"/>
    </location>
</feature>
<feature type="compositionally biased region" description="Low complexity" evidence="5">
    <location>
        <begin position="443"/>
        <end position="455"/>
    </location>
</feature>
<dbReference type="InterPro" id="IPR001680">
    <property type="entry name" value="WD40_rpt"/>
</dbReference>
<feature type="compositionally biased region" description="Polar residues" evidence="5">
    <location>
        <begin position="243"/>
        <end position="261"/>
    </location>
</feature>
<feature type="compositionally biased region" description="Low complexity" evidence="5">
    <location>
        <begin position="880"/>
        <end position="889"/>
    </location>
</feature>
<dbReference type="PROSITE" id="PS50082">
    <property type="entry name" value="WD_REPEATS_2"/>
    <property type="match status" value="3"/>
</dbReference>
<dbReference type="SMART" id="SM00320">
    <property type="entry name" value="WD40"/>
    <property type="match status" value="7"/>
</dbReference>